<dbReference type="EMBL" id="CP106877">
    <property type="protein sequence ID" value="WAA13599.1"/>
    <property type="molecule type" value="Genomic_DNA"/>
</dbReference>
<evidence type="ECO:0000313" key="1">
    <source>
        <dbReference type="EMBL" id="WAA13599.1"/>
    </source>
</evidence>
<dbReference type="AlphaFoldDB" id="A0A9E8M385"/>
<evidence type="ECO:0000313" key="2">
    <source>
        <dbReference type="Proteomes" id="UP001164726"/>
    </source>
</evidence>
<reference evidence="1" key="1">
    <citation type="submission" date="2022-09" db="EMBL/GenBank/DDBJ databases">
        <title>Complete Genomes of Fervidibacillus albus and Fervidibacillus halotolerans isolated from tidal flat sediments.</title>
        <authorList>
            <person name="Kwon K.K."/>
            <person name="Yang S.-H."/>
            <person name="Park M.J."/>
            <person name="Oh H.-M."/>
        </authorList>
    </citation>
    <scope>NUCLEOTIDE SEQUENCE</scope>
    <source>
        <strain evidence="1">MEBiC13594</strain>
    </source>
</reference>
<dbReference type="RefSeq" id="WP_275421784.1">
    <property type="nucleotide sequence ID" value="NZ_CP106877.1"/>
</dbReference>
<dbReference type="KEGG" id="fhl:OE105_05710"/>
<proteinExistence type="predicted"/>
<sequence>MHIQKSFIPPVGFQKSSKTAIEHRNVSSFTHHLKEAVEKYDRSLVISKHAKERIQQRDIKISEANWNKISEKVKEAKEMGVNESLVLLKDAALIVSAKNETVITAMNRQEATKQIFTNINGTIIIDES</sequence>
<keyword evidence="1" id="KW-0282">Flagellum</keyword>
<dbReference type="InterPro" id="IPR013367">
    <property type="entry name" value="Flagellar_put"/>
</dbReference>
<gene>
    <name evidence="1" type="ORF">OE105_05710</name>
</gene>
<keyword evidence="2" id="KW-1185">Reference proteome</keyword>
<name>A0A9E8M385_9BACI</name>
<accession>A0A9E8M385</accession>
<dbReference type="Pfam" id="PF12611">
    <property type="entry name" value="Flagellar_put"/>
    <property type="match status" value="1"/>
</dbReference>
<keyword evidence="1" id="KW-0969">Cilium</keyword>
<dbReference type="NCBIfam" id="TIGR02530">
    <property type="entry name" value="flg_new"/>
    <property type="match status" value="1"/>
</dbReference>
<dbReference type="Proteomes" id="UP001164726">
    <property type="component" value="Chromosome"/>
</dbReference>
<keyword evidence="1" id="KW-0966">Cell projection</keyword>
<organism evidence="1 2">
    <name type="scientific">Fervidibacillus halotolerans</name>
    <dbReference type="NCBI Taxonomy" id="2980027"/>
    <lineage>
        <taxon>Bacteria</taxon>
        <taxon>Bacillati</taxon>
        <taxon>Bacillota</taxon>
        <taxon>Bacilli</taxon>
        <taxon>Bacillales</taxon>
        <taxon>Bacillaceae</taxon>
        <taxon>Fervidibacillus</taxon>
    </lineage>
</organism>
<protein>
    <submittedName>
        <fullName evidence="1">Flagellar protein</fullName>
    </submittedName>
</protein>